<organism evidence="1 2">
    <name type="scientific">Paenibacillus ferrarius</name>
    <dbReference type="NCBI Taxonomy" id="1469647"/>
    <lineage>
        <taxon>Bacteria</taxon>
        <taxon>Bacillati</taxon>
        <taxon>Bacillota</taxon>
        <taxon>Bacilli</taxon>
        <taxon>Bacillales</taxon>
        <taxon>Paenibacillaceae</taxon>
        <taxon>Paenibacillus</taxon>
    </lineage>
</organism>
<gene>
    <name evidence="1" type="ORF">BC351_17860</name>
</gene>
<dbReference type="OrthoDB" id="2433869at2"/>
<keyword evidence="2" id="KW-1185">Reference proteome</keyword>
<evidence type="ECO:0000313" key="1">
    <source>
        <dbReference type="EMBL" id="OPH60363.1"/>
    </source>
</evidence>
<protein>
    <submittedName>
        <fullName evidence="1">Uncharacterized protein</fullName>
    </submittedName>
</protein>
<dbReference type="STRING" id="1469647.BC351_17860"/>
<evidence type="ECO:0000313" key="2">
    <source>
        <dbReference type="Proteomes" id="UP000190626"/>
    </source>
</evidence>
<reference evidence="2" key="1">
    <citation type="submission" date="2016-07" db="EMBL/GenBank/DDBJ databases">
        <authorList>
            <person name="Florea S."/>
            <person name="Webb J.S."/>
            <person name="Jaromczyk J."/>
            <person name="Schardl C.L."/>
        </authorList>
    </citation>
    <scope>NUCLEOTIDE SEQUENCE [LARGE SCALE GENOMIC DNA]</scope>
    <source>
        <strain evidence="2">CY1</strain>
    </source>
</reference>
<comment type="caution">
    <text evidence="1">The sequence shown here is derived from an EMBL/GenBank/DDBJ whole genome shotgun (WGS) entry which is preliminary data.</text>
</comment>
<proteinExistence type="predicted"/>
<sequence>MKRYWMLLVLLVVSLGSISFHYVGAVQGPKPDYYLKMLTGKEEEAAGLAVKGRYQAEPIAVTTKGSEYPNDHQSYLAKMDFSYYYEDELKELLKEHRSFMRGKQDRSAFFEDDNVIGYVGSDYQYDLDKGQSDILDIALYDKGKKKNSAAFKVQIKKNEDDFISICDVQIKGQTMKVLIVFQQQLAGSRQVFKNPEYHMYTIDLDKKMVVAHERIETGAKQEDKLKSVVSYRGASDFLKSSRYEIFDQRTYEWKDGNEDNRKLVNREIFVYDIWKGQLTKILNESIHELLMKPKVEDQTIQQVGDDLYISLISESEPSQVMRYDLAENKIKSDAKLELQTMQIKWGQARITQIVNNRAYILMLGKLNPAAAIIDLDTKKTVYEGVVERRGSPDMSELSISDLTVK</sequence>
<dbReference type="Proteomes" id="UP000190626">
    <property type="component" value="Unassembled WGS sequence"/>
</dbReference>
<dbReference type="RefSeq" id="WP_079409821.1">
    <property type="nucleotide sequence ID" value="NZ_MBTG01000004.1"/>
</dbReference>
<name>A0A1V4HQ07_9BACL</name>
<accession>A0A1V4HQ07</accession>
<dbReference type="EMBL" id="MBTG01000004">
    <property type="protein sequence ID" value="OPH60363.1"/>
    <property type="molecule type" value="Genomic_DNA"/>
</dbReference>
<dbReference type="AlphaFoldDB" id="A0A1V4HQ07"/>